<evidence type="ECO:0000313" key="2">
    <source>
        <dbReference type="EMBL" id="KAF0311776.1"/>
    </source>
</evidence>
<accession>A0A6A4WWA3</accession>
<comment type="caution">
    <text evidence="2">The sequence shown here is derived from an EMBL/GenBank/DDBJ whole genome shotgun (WGS) entry which is preliminary data.</text>
</comment>
<dbReference type="Proteomes" id="UP000440578">
    <property type="component" value="Unassembled WGS sequence"/>
</dbReference>
<organism evidence="2 3">
    <name type="scientific">Amphibalanus amphitrite</name>
    <name type="common">Striped barnacle</name>
    <name type="synonym">Balanus amphitrite</name>
    <dbReference type="NCBI Taxonomy" id="1232801"/>
    <lineage>
        <taxon>Eukaryota</taxon>
        <taxon>Metazoa</taxon>
        <taxon>Ecdysozoa</taxon>
        <taxon>Arthropoda</taxon>
        <taxon>Crustacea</taxon>
        <taxon>Multicrustacea</taxon>
        <taxon>Cirripedia</taxon>
        <taxon>Thoracica</taxon>
        <taxon>Thoracicalcarea</taxon>
        <taxon>Balanomorpha</taxon>
        <taxon>Balanoidea</taxon>
        <taxon>Balanidae</taxon>
        <taxon>Amphibalaninae</taxon>
        <taxon>Amphibalanus</taxon>
    </lineage>
</organism>
<dbReference type="EMBL" id="VIIS01000218">
    <property type="protein sequence ID" value="KAF0311776.1"/>
    <property type="molecule type" value="Genomic_DNA"/>
</dbReference>
<protein>
    <submittedName>
        <fullName evidence="2">Uncharacterized protein</fullName>
    </submittedName>
</protein>
<evidence type="ECO:0000256" key="1">
    <source>
        <dbReference type="SAM" id="Coils"/>
    </source>
</evidence>
<gene>
    <name evidence="2" type="ORF">FJT64_017479</name>
</gene>
<sequence>MTGGRPPKRMEILLERQLEVERRLTKLEERRRELQKRVDQETLTPEQRLDQVRRRNAAIRKRAEDMESRARLASMNPIFFQLDDMKRDFLAWAYIRTERHKERGRKT</sequence>
<name>A0A6A4WWA3_AMPAM</name>
<dbReference type="AlphaFoldDB" id="A0A6A4WWA3"/>
<evidence type="ECO:0000313" key="3">
    <source>
        <dbReference type="Proteomes" id="UP000440578"/>
    </source>
</evidence>
<feature type="coiled-coil region" evidence="1">
    <location>
        <begin position="10"/>
        <end position="69"/>
    </location>
</feature>
<reference evidence="2 3" key="1">
    <citation type="submission" date="2019-07" db="EMBL/GenBank/DDBJ databases">
        <title>Draft genome assembly of a fouling barnacle, Amphibalanus amphitrite (Darwin, 1854): The first reference genome for Thecostraca.</title>
        <authorList>
            <person name="Kim W."/>
        </authorList>
    </citation>
    <scope>NUCLEOTIDE SEQUENCE [LARGE SCALE GENOMIC DNA]</scope>
    <source>
        <strain evidence="2">SNU_AA5</strain>
        <tissue evidence="2">Soma without cirri and trophi</tissue>
    </source>
</reference>
<keyword evidence="1" id="KW-0175">Coiled coil</keyword>
<proteinExistence type="predicted"/>
<keyword evidence="3" id="KW-1185">Reference proteome</keyword>